<name>A0A6I1MKQ8_9CLOT</name>
<comment type="caution">
    <text evidence="3">The sequence shown here is derived from an EMBL/GenBank/DDBJ whole genome shotgun (WGS) entry which is preliminary data.</text>
</comment>
<dbReference type="EMBL" id="WHJC01000132">
    <property type="protein sequence ID" value="MPQ43985.1"/>
    <property type="molecule type" value="Genomic_DNA"/>
</dbReference>
<dbReference type="CDD" id="cd00165">
    <property type="entry name" value="S4"/>
    <property type="match status" value="1"/>
</dbReference>
<protein>
    <submittedName>
        <fullName evidence="3">RNA-binding protein</fullName>
    </submittedName>
</protein>
<sequence>MDKKRFLEILGKNEDFDLIKLYEKIQLAKNKGIPIFTSEFYTPDIWTKVENLTLKHVQVKSYGVFSESDRRIIAFNQSYEEFPIKVLKIKCNTKFTKLEHKDYLGAIMALGIKRSKIGELILFNDLAYLVVHDDMIDYIILNLIKIKNLTCKCEVVDIINENIKFQYEERTVISTSTRVDCIIASLCNISRSKASTLLSQGKVLVNYEQINEKSNDVKSNSKITIRGFGKFKIKDIIGTTKNGRLKLIVLKYT</sequence>
<dbReference type="InterPro" id="IPR002942">
    <property type="entry name" value="S4_RNA-bd"/>
</dbReference>
<dbReference type="SUPFAM" id="SSF55174">
    <property type="entry name" value="Alpha-L RNA-binding motif"/>
    <property type="match status" value="1"/>
</dbReference>
<dbReference type="AlphaFoldDB" id="A0A6I1MKQ8"/>
<dbReference type="Gene3D" id="3.10.290.10">
    <property type="entry name" value="RNA-binding S4 domain"/>
    <property type="match status" value="1"/>
</dbReference>
<dbReference type="Gene3D" id="3.30.70.330">
    <property type="match status" value="1"/>
</dbReference>
<dbReference type="RefSeq" id="WP_152890055.1">
    <property type="nucleotide sequence ID" value="NZ_WHJC01000132.1"/>
</dbReference>
<accession>A0A6I1MKQ8</accession>
<dbReference type="InterPro" id="IPR040591">
    <property type="entry name" value="RqcP2_RBD"/>
</dbReference>
<evidence type="ECO:0000313" key="4">
    <source>
        <dbReference type="Proteomes" id="UP000430345"/>
    </source>
</evidence>
<dbReference type="GO" id="GO:0003723">
    <property type="term" value="F:RNA binding"/>
    <property type="evidence" value="ECO:0007669"/>
    <property type="project" value="UniProtKB-KW"/>
</dbReference>
<dbReference type="SMART" id="SM00363">
    <property type="entry name" value="S4"/>
    <property type="match status" value="1"/>
</dbReference>
<evidence type="ECO:0000259" key="2">
    <source>
        <dbReference type="SMART" id="SM00363"/>
    </source>
</evidence>
<keyword evidence="1" id="KW-0694">RNA-binding</keyword>
<organism evidence="3 4">
    <name type="scientific">Clostridium tarantellae</name>
    <dbReference type="NCBI Taxonomy" id="39493"/>
    <lineage>
        <taxon>Bacteria</taxon>
        <taxon>Bacillati</taxon>
        <taxon>Bacillota</taxon>
        <taxon>Clostridia</taxon>
        <taxon>Eubacteriales</taxon>
        <taxon>Clostridiaceae</taxon>
        <taxon>Clostridium</taxon>
    </lineage>
</organism>
<dbReference type="PROSITE" id="PS50889">
    <property type="entry name" value="S4"/>
    <property type="match status" value="1"/>
</dbReference>
<evidence type="ECO:0000256" key="1">
    <source>
        <dbReference type="PROSITE-ProRule" id="PRU00182"/>
    </source>
</evidence>
<gene>
    <name evidence="3" type="ORF">GBZ86_09455</name>
</gene>
<proteinExistence type="predicted"/>
<dbReference type="InterPro" id="IPR036986">
    <property type="entry name" value="S4_RNA-bd_sf"/>
</dbReference>
<dbReference type="InterPro" id="IPR012677">
    <property type="entry name" value="Nucleotide-bd_a/b_plait_sf"/>
</dbReference>
<dbReference type="Pfam" id="PF17774">
    <property type="entry name" value="YlmH_RBD"/>
    <property type="match status" value="1"/>
</dbReference>
<reference evidence="3 4" key="1">
    <citation type="submission" date="2019-10" db="EMBL/GenBank/DDBJ databases">
        <title>The Genome Sequence of Clostridium tarantellae Isolated from Fish Brain.</title>
        <authorList>
            <person name="Bano L."/>
            <person name="Kiel M."/>
            <person name="Sales G."/>
            <person name="Doxey A.C."/>
            <person name="Mansfield M.J."/>
            <person name="Schiavone M."/>
            <person name="Rossetto O."/>
            <person name="Pirazzini M."/>
            <person name="Dobrindt U."/>
            <person name="Montecucco C."/>
        </authorList>
    </citation>
    <scope>NUCLEOTIDE SEQUENCE [LARGE SCALE GENOMIC DNA]</scope>
    <source>
        <strain evidence="3 4">DSM 3997</strain>
    </source>
</reference>
<dbReference type="OrthoDB" id="9812787at2"/>
<evidence type="ECO:0000313" key="3">
    <source>
        <dbReference type="EMBL" id="MPQ43985.1"/>
    </source>
</evidence>
<dbReference type="Proteomes" id="UP000430345">
    <property type="component" value="Unassembled WGS sequence"/>
</dbReference>
<feature type="domain" description="RNA-binding S4" evidence="2">
    <location>
        <begin position="177"/>
        <end position="234"/>
    </location>
</feature>
<keyword evidence="4" id="KW-1185">Reference proteome</keyword>